<dbReference type="FunFam" id="3.40.50.720:FF:000173">
    <property type="entry name" value="3-oxoacyl-[acyl-carrier protein] reductase"/>
    <property type="match status" value="1"/>
</dbReference>
<dbReference type="InterPro" id="IPR036291">
    <property type="entry name" value="NAD(P)-bd_dom_sf"/>
</dbReference>
<evidence type="ECO:0000256" key="5">
    <source>
        <dbReference type="ARBA" id="ARBA00048508"/>
    </source>
</evidence>
<evidence type="ECO:0000256" key="1">
    <source>
        <dbReference type="ARBA" id="ARBA00005194"/>
    </source>
</evidence>
<dbReference type="InterPro" id="IPR011284">
    <property type="entry name" value="3oxo_ACP_reduc"/>
</dbReference>
<evidence type="ECO:0000256" key="8">
    <source>
        <dbReference type="RuleBase" id="RU366074"/>
    </source>
</evidence>
<dbReference type="PANTHER" id="PTHR42879">
    <property type="entry name" value="3-OXOACYL-(ACYL-CARRIER-PROTEIN) REDUCTASE"/>
    <property type="match status" value="1"/>
</dbReference>
<dbReference type="EC" id="1.1.1.100" evidence="3 8"/>
<dbReference type="SUPFAM" id="SSF51735">
    <property type="entry name" value="NAD(P)-binding Rossmann-fold domains"/>
    <property type="match status" value="1"/>
</dbReference>
<keyword evidence="8" id="KW-0276">Fatty acid metabolism</keyword>
<feature type="binding site" evidence="7">
    <location>
        <position position="189"/>
    </location>
    <ligand>
        <name>NADP(+)</name>
        <dbReference type="ChEBI" id="CHEBI:58349"/>
    </ligand>
</feature>
<comment type="catalytic activity">
    <reaction evidence="5 8">
        <text>a (3R)-hydroxyacyl-[ACP] + NADP(+) = a 3-oxoacyl-[ACP] + NADPH + H(+)</text>
        <dbReference type="Rhea" id="RHEA:17397"/>
        <dbReference type="Rhea" id="RHEA-COMP:9916"/>
        <dbReference type="Rhea" id="RHEA-COMP:9945"/>
        <dbReference type="ChEBI" id="CHEBI:15378"/>
        <dbReference type="ChEBI" id="CHEBI:57783"/>
        <dbReference type="ChEBI" id="CHEBI:58349"/>
        <dbReference type="ChEBI" id="CHEBI:78776"/>
        <dbReference type="ChEBI" id="CHEBI:78827"/>
        <dbReference type="EC" id="1.1.1.100"/>
    </reaction>
</comment>
<comment type="function">
    <text evidence="8">Catalyzes the NADPH-dependent reduction of beta-ketoacyl-ACP substrates to beta-hydroxyacyl-ACP products, the first reductive step in the elongation cycle of fatty acid biosynthesis.</text>
</comment>
<keyword evidence="8" id="KW-0443">Lipid metabolism</keyword>
<evidence type="ECO:0000256" key="4">
    <source>
        <dbReference type="ARBA" id="ARBA00023002"/>
    </source>
</evidence>
<dbReference type="GO" id="GO:0004316">
    <property type="term" value="F:3-oxoacyl-[acyl-carrier-protein] reductase (NADPH) activity"/>
    <property type="evidence" value="ECO:0007669"/>
    <property type="project" value="UniProtKB-UniRule"/>
</dbReference>
<reference evidence="10 11" key="1">
    <citation type="submission" date="2014-02" db="EMBL/GenBank/DDBJ databases">
        <title>The genome announcement of Streptomyces toyocaensis NRRL15009.</title>
        <authorList>
            <person name="Hong H.-J."/>
            <person name="Kwun M.J."/>
        </authorList>
    </citation>
    <scope>NUCLEOTIDE SEQUENCE [LARGE SCALE GENOMIC DNA]</scope>
    <source>
        <strain evidence="10 11">NRRL 15009</strain>
    </source>
</reference>
<evidence type="ECO:0000256" key="2">
    <source>
        <dbReference type="ARBA" id="ARBA00006484"/>
    </source>
</evidence>
<dbReference type="AlphaFoldDB" id="A0A081XHI2"/>
<name>A0A081XHI2_STRTO</name>
<dbReference type="NCBIfam" id="NF005559">
    <property type="entry name" value="PRK07231.1"/>
    <property type="match status" value="1"/>
</dbReference>
<dbReference type="RefSeq" id="WP_037941138.1">
    <property type="nucleotide sequence ID" value="NZ_JBFADL010000008.1"/>
</dbReference>
<keyword evidence="7 8" id="KW-0521">NADP</keyword>
<evidence type="ECO:0000256" key="3">
    <source>
        <dbReference type="ARBA" id="ARBA00012948"/>
    </source>
</evidence>
<feature type="domain" description="Ketoreductase" evidence="9">
    <location>
        <begin position="7"/>
        <end position="191"/>
    </location>
</feature>
<dbReference type="NCBIfam" id="NF009466">
    <property type="entry name" value="PRK12826.1-2"/>
    <property type="match status" value="1"/>
</dbReference>
<keyword evidence="8" id="KW-0444">Lipid biosynthesis</keyword>
<comment type="pathway">
    <text evidence="1 8">Lipid metabolism; fatty acid biosynthesis.</text>
</comment>
<dbReference type="PRINTS" id="PR00081">
    <property type="entry name" value="GDHRDH"/>
</dbReference>
<proteinExistence type="inferred from homology"/>
<dbReference type="PANTHER" id="PTHR42879:SF2">
    <property type="entry name" value="3-OXOACYL-[ACYL-CARRIER-PROTEIN] REDUCTASE FABG"/>
    <property type="match status" value="1"/>
</dbReference>
<keyword evidence="8" id="KW-0275">Fatty acid biosynthesis</keyword>
<protein>
    <recommendedName>
        <fullName evidence="3 8">3-oxoacyl-[acyl-carrier-protein] reductase</fullName>
        <ecNumber evidence="3 8">1.1.1.100</ecNumber>
    </recommendedName>
</protein>
<feature type="binding site" evidence="7">
    <location>
        <begin position="13"/>
        <end position="16"/>
    </location>
    <ligand>
        <name>NADP(+)</name>
        <dbReference type="ChEBI" id="CHEBI:58349"/>
    </ligand>
</feature>
<comment type="subunit">
    <text evidence="8">Homotetramer.</text>
</comment>
<dbReference type="GO" id="GO:0051287">
    <property type="term" value="F:NAD binding"/>
    <property type="evidence" value="ECO:0007669"/>
    <property type="project" value="UniProtKB-UniRule"/>
</dbReference>
<comment type="similarity">
    <text evidence="2 8">Belongs to the short-chain dehydrogenases/reductases (SDR) family.</text>
</comment>
<dbReference type="NCBIfam" id="TIGR01830">
    <property type="entry name" value="3oxo_ACP_reduc"/>
    <property type="match status" value="1"/>
</dbReference>
<evidence type="ECO:0000313" key="10">
    <source>
        <dbReference type="EMBL" id="KES03005.1"/>
    </source>
</evidence>
<organism evidence="10 11">
    <name type="scientific">Streptomyces toyocaensis</name>
    <dbReference type="NCBI Taxonomy" id="55952"/>
    <lineage>
        <taxon>Bacteria</taxon>
        <taxon>Bacillati</taxon>
        <taxon>Actinomycetota</taxon>
        <taxon>Actinomycetes</taxon>
        <taxon>Kitasatosporales</taxon>
        <taxon>Streptomycetaceae</taxon>
        <taxon>Streptomyces</taxon>
    </lineage>
</organism>
<dbReference type="Pfam" id="PF13561">
    <property type="entry name" value="adh_short_C2"/>
    <property type="match status" value="1"/>
</dbReference>
<feature type="binding site" evidence="7">
    <location>
        <begin position="156"/>
        <end position="160"/>
    </location>
    <ligand>
        <name>NADP(+)</name>
        <dbReference type="ChEBI" id="CHEBI:58349"/>
    </ligand>
</feature>
<feature type="active site" description="Proton acceptor" evidence="6">
    <location>
        <position position="156"/>
    </location>
</feature>
<dbReference type="InterPro" id="IPR050259">
    <property type="entry name" value="SDR"/>
</dbReference>
<dbReference type="Proteomes" id="UP000028341">
    <property type="component" value="Unassembled WGS sequence"/>
</dbReference>
<dbReference type="OrthoDB" id="9804774at2"/>
<dbReference type="PRINTS" id="PR00080">
    <property type="entry name" value="SDRFAMILY"/>
</dbReference>
<dbReference type="Gene3D" id="3.40.50.720">
    <property type="entry name" value="NAD(P)-binding Rossmann-like Domain"/>
    <property type="match status" value="1"/>
</dbReference>
<dbReference type="EMBL" id="JFCB01000055">
    <property type="protein sequence ID" value="KES03005.1"/>
    <property type="molecule type" value="Genomic_DNA"/>
</dbReference>
<dbReference type="CDD" id="cd05333">
    <property type="entry name" value="BKR_SDR_c"/>
    <property type="match status" value="1"/>
</dbReference>
<dbReference type="UniPathway" id="UPA00094"/>
<dbReference type="InterPro" id="IPR057326">
    <property type="entry name" value="KR_dom"/>
</dbReference>
<dbReference type="SMART" id="SM00822">
    <property type="entry name" value="PKS_KR"/>
    <property type="match status" value="1"/>
</dbReference>
<dbReference type="InterPro" id="IPR020904">
    <property type="entry name" value="Sc_DH/Rdtase_CS"/>
</dbReference>
<keyword evidence="11" id="KW-1185">Reference proteome</keyword>
<evidence type="ECO:0000256" key="6">
    <source>
        <dbReference type="PIRSR" id="PIRSR611284-1"/>
    </source>
</evidence>
<accession>A0A081XHI2</accession>
<evidence type="ECO:0000256" key="7">
    <source>
        <dbReference type="PIRSR" id="PIRSR611284-2"/>
    </source>
</evidence>
<keyword evidence="4 8" id="KW-0560">Oxidoreductase</keyword>
<gene>
    <name evidence="10" type="ORF">BU52_32785</name>
</gene>
<dbReference type="PROSITE" id="PS00061">
    <property type="entry name" value="ADH_SHORT"/>
    <property type="match status" value="1"/>
</dbReference>
<comment type="caution">
    <text evidence="10">The sequence shown here is derived from an EMBL/GenBank/DDBJ whole genome shotgun (WGS) entry which is preliminary data.</text>
</comment>
<sequence length="248" mass="26444">MTENTAPVALVSGGSRGIGRAVVLRLAAEGHDVSFCYQSNEQAALELEKEAAELGHRALAVRADVTDAASVRDWVARTESELGPIDVAVSSAGITRDNPLLLMSDEDWHQVLDTNLDGVYHVCRAVIFEMMKRKSGTIINISSIAGVYGNATQSNYSASKAGIIGFSKALAKEVGRYNIRANVVAPGFIETDMTAELDDKVKKDAAKSIPLRRFGQAEEVADLVAYLASDRAAYITGSVLQIDGGLTV</sequence>
<evidence type="ECO:0000313" key="11">
    <source>
        <dbReference type="Proteomes" id="UP000028341"/>
    </source>
</evidence>
<dbReference type="GO" id="GO:0006633">
    <property type="term" value="P:fatty acid biosynthetic process"/>
    <property type="evidence" value="ECO:0007669"/>
    <property type="project" value="UniProtKB-UniPathway"/>
</dbReference>
<dbReference type="InterPro" id="IPR002347">
    <property type="entry name" value="SDR_fam"/>
</dbReference>
<dbReference type="eggNOG" id="COG1028">
    <property type="taxonomic scope" value="Bacteria"/>
</dbReference>
<evidence type="ECO:0000259" key="9">
    <source>
        <dbReference type="SMART" id="SM00822"/>
    </source>
</evidence>
<dbReference type="STRING" id="55952.BU52_32785"/>